<dbReference type="RefSeq" id="WP_301805665.1">
    <property type="nucleotide sequence ID" value="NZ_JAUJZH010000003.1"/>
</dbReference>
<comment type="caution">
    <text evidence="1">The sequence shown here is derived from an EMBL/GenBank/DDBJ whole genome shotgun (WGS) entry which is preliminary data.</text>
</comment>
<dbReference type="EMBL" id="JAUKVY010000003">
    <property type="protein sequence ID" value="MDO1531953.1"/>
    <property type="molecule type" value="Genomic_DNA"/>
</dbReference>
<keyword evidence="2" id="KW-1185">Reference proteome</keyword>
<proteinExistence type="predicted"/>
<accession>A0ABT8RZI5</accession>
<dbReference type="Gene3D" id="3.40.50.300">
    <property type="entry name" value="P-loop containing nucleotide triphosphate hydrolases"/>
    <property type="match status" value="1"/>
</dbReference>
<dbReference type="Gene3D" id="3.30.420.280">
    <property type="match status" value="1"/>
</dbReference>
<reference evidence="1" key="1">
    <citation type="submission" date="2023-06" db="EMBL/GenBank/DDBJ databases">
        <authorList>
            <person name="Jiang Y."/>
            <person name="Liu Q."/>
        </authorList>
    </citation>
    <scope>NUCLEOTIDE SEQUENCE</scope>
    <source>
        <strain evidence="1">CGMCC 1.12090</strain>
    </source>
</reference>
<name>A0ABT8RZI5_9BURK</name>
<dbReference type="InterPro" id="IPR027417">
    <property type="entry name" value="P-loop_NTPase"/>
</dbReference>
<evidence type="ECO:0000313" key="2">
    <source>
        <dbReference type="Proteomes" id="UP001169027"/>
    </source>
</evidence>
<sequence>MELHLHPRQTEAFLSTATEILYGGAAGGGKSHLMRTAAIAWCTAIPGLQVYIFRRISDDLAKNHMEGPTGFPAMLSEWIEQGHAKINWSKNSIEFWNGAKIHLCHCQYEKDRFKYQGAEIHVLMIDELTHFTDVIYRYLRGRCRLGGLRVPAQYLGLFPRIVNGSNPGGVGHNWVKATFVDQAAPMVITQMAKEEGGMRRQYVPAKLADNPTLTETDPDYVDRLEGLGNPALVKAMRDGDWNIIAGGMFDDLWDQEKHVLKPFAIPASWRIDRAFDWGSSKPFSVGFWAESDGTDAIMADGTKRAFPRGTLFRIGEWYGWNGRPNEGLKMSDAGIADGIVTHQVDMGIQDRVKPGPADSSIFDETNGDSPAKIQERHKVRWEKADKSPGSRKRGWSLLRGRLQASAAARMEEPGIFVFESCRQFIRTMPVLPRSERDPDDIDTDAEDHIADEVRYRILAVKRITTVEPLRM</sequence>
<organism evidence="1 2">
    <name type="scientific">Variovorax ginsengisoli</name>
    <dbReference type="NCBI Taxonomy" id="363844"/>
    <lineage>
        <taxon>Bacteria</taxon>
        <taxon>Pseudomonadati</taxon>
        <taxon>Pseudomonadota</taxon>
        <taxon>Betaproteobacteria</taxon>
        <taxon>Burkholderiales</taxon>
        <taxon>Comamonadaceae</taxon>
        <taxon>Variovorax</taxon>
    </lineage>
</organism>
<protein>
    <submittedName>
        <fullName evidence="1">Terminase family protein</fullName>
    </submittedName>
</protein>
<gene>
    <name evidence="1" type="ORF">Q2T77_06615</name>
</gene>
<dbReference type="Pfam" id="PF03237">
    <property type="entry name" value="Terminase_6N"/>
    <property type="match status" value="1"/>
</dbReference>
<evidence type="ECO:0000313" key="1">
    <source>
        <dbReference type="EMBL" id="MDO1531953.1"/>
    </source>
</evidence>
<dbReference type="Proteomes" id="UP001169027">
    <property type="component" value="Unassembled WGS sequence"/>
</dbReference>